<gene>
    <name evidence="10" type="ORF">V1264_013878</name>
</gene>
<comment type="similarity">
    <text evidence="2 6">Belongs to the TGF-beta family.</text>
</comment>
<accession>A0AAN9GIP7</accession>
<feature type="compositionally biased region" description="Acidic residues" evidence="7">
    <location>
        <begin position="467"/>
        <end position="477"/>
    </location>
</feature>
<keyword evidence="8" id="KW-1133">Transmembrane helix</keyword>
<evidence type="ECO:0000256" key="7">
    <source>
        <dbReference type="SAM" id="MobiDB-lite"/>
    </source>
</evidence>
<protein>
    <recommendedName>
        <fullName evidence="9">TGF-beta family profile domain-containing protein</fullName>
    </recommendedName>
</protein>
<evidence type="ECO:0000256" key="8">
    <source>
        <dbReference type="SAM" id="Phobius"/>
    </source>
</evidence>
<comment type="subcellular location">
    <subcellularLocation>
        <location evidence="1">Secreted</location>
    </subcellularLocation>
</comment>
<dbReference type="GO" id="GO:0005615">
    <property type="term" value="C:extracellular space"/>
    <property type="evidence" value="ECO:0007669"/>
    <property type="project" value="TreeGrafter"/>
</dbReference>
<dbReference type="AlphaFoldDB" id="A0AAN9GIP7"/>
<feature type="compositionally biased region" description="Basic and acidic residues" evidence="7">
    <location>
        <begin position="429"/>
        <end position="444"/>
    </location>
</feature>
<evidence type="ECO:0000256" key="2">
    <source>
        <dbReference type="ARBA" id="ARBA00006656"/>
    </source>
</evidence>
<dbReference type="Proteomes" id="UP001374579">
    <property type="component" value="Unassembled WGS sequence"/>
</dbReference>
<reference evidence="10 11" key="1">
    <citation type="submission" date="2024-02" db="EMBL/GenBank/DDBJ databases">
        <title>Chromosome-scale genome assembly of the rough periwinkle Littorina saxatilis.</title>
        <authorList>
            <person name="De Jode A."/>
            <person name="Faria R."/>
            <person name="Formenti G."/>
            <person name="Sims Y."/>
            <person name="Smith T.P."/>
            <person name="Tracey A."/>
            <person name="Wood J.M.D."/>
            <person name="Zagrodzka Z.B."/>
            <person name="Johannesson K."/>
            <person name="Butlin R.K."/>
            <person name="Leder E.H."/>
        </authorList>
    </citation>
    <scope>NUCLEOTIDE SEQUENCE [LARGE SCALE GENOMIC DNA]</scope>
    <source>
        <strain evidence="10">Snail1</strain>
        <tissue evidence="10">Muscle</tissue>
    </source>
</reference>
<dbReference type="GO" id="GO:0008083">
    <property type="term" value="F:growth factor activity"/>
    <property type="evidence" value="ECO:0007669"/>
    <property type="project" value="UniProtKB-KW"/>
</dbReference>
<evidence type="ECO:0000259" key="9">
    <source>
        <dbReference type="PROSITE" id="PS51362"/>
    </source>
</evidence>
<dbReference type="Pfam" id="PF00019">
    <property type="entry name" value="TGF_beta"/>
    <property type="match status" value="1"/>
</dbReference>
<keyword evidence="11" id="KW-1185">Reference proteome</keyword>
<keyword evidence="8" id="KW-0812">Transmembrane</keyword>
<keyword evidence="3" id="KW-0964">Secreted</keyword>
<dbReference type="PROSITE" id="PS51362">
    <property type="entry name" value="TGF_BETA_2"/>
    <property type="match status" value="1"/>
</dbReference>
<dbReference type="Gene3D" id="2.10.90.10">
    <property type="entry name" value="Cystine-knot cytokines"/>
    <property type="match status" value="1"/>
</dbReference>
<organism evidence="10 11">
    <name type="scientific">Littorina saxatilis</name>
    <dbReference type="NCBI Taxonomy" id="31220"/>
    <lineage>
        <taxon>Eukaryota</taxon>
        <taxon>Metazoa</taxon>
        <taxon>Spiralia</taxon>
        <taxon>Lophotrochozoa</taxon>
        <taxon>Mollusca</taxon>
        <taxon>Gastropoda</taxon>
        <taxon>Caenogastropoda</taxon>
        <taxon>Littorinimorpha</taxon>
        <taxon>Littorinoidea</taxon>
        <taxon>Littorinidae</taxon>
        <taxon>Littorina</taxon>
    </lineage>
</organism>
<dbReference type="SMART" id="SM00204">
    <property type="entry name" value="TGFB"/>
    <property type="match status" value="1"/>
</dbReference>
<dbReference type="PANTHER" id="PTHR11848:SF309">
    <property type="entry name" value="INHIBIN BETA CHAIN"/>
    <property type="match status" value="1"/>
</dbReference>
<keyword evidence="8" id="KW-0472">Membrane</keyword>
<feature type="transmembrane region" description="Helical" evidence="8">
    <location>
        <begin position="12"/>
        <end position="33"/>
    </location>
</feature>
<evidence type="ECO:0000313" key="10">
    <source>
        <dbReference type="EMBL" id="KAK7109922.1"/>
    </source>
</evidence>
<feature type="region of interest" description="Disordered" evidence="7">
    <location>
        <begin position="398"/>
        <end position="477"/>
    </location>
</feature>
<evidence type="ECO:0000256" key="3">
    <source>
        <dbReference type="ARBA" id="ARBA00022525"/>
    </source>
</evidence>
<sequence length="519" mass="59047">MTQYQRHNAVSHQVPVTFLLLVTSAAIIVTCLGESSTPFKLLRKPHLMPIDFRPHFTHRYQVEKLKAQILRGLNLTAVPEPPTKKPPMPVRSIHNHLPVPRNNSRNHFPVLPGDIVWSEPVSGYIDMTQKQKDQLLFRVSNQKKKSPVINRVNLILRLRSKEHPKRRRRNKDRLAKTNTQKKLPDMSGGGFQNDDGKKKERRRRKNGVDKEGKKKRKKRRKQRKVKVLVQAVNEKTGKFKRVVVQRFTVDKKFRWITLPIPASLVARAAHSSNQSLVLRVRCKRCSKQRVSIDSTLPRKKSRAVQNLGTTTYISLNPHRPYLVIRTADAPLTTHTPPASPPQRSARHVTSRGSCDSQSDRCCAERVRVSFKELGWDHWVVEPEGFTTVVCRGTCQDHRSSLNNNNHNQRLASSSRVEAASSLLNQQPWTRDRQLGENQHKDWSLGRRFSSSDAASSGVSVRPGETLESGETETLEGGETEMCVPLDQSPLEMVYYTDSNTLARTVIPRLLSQSCGCLLN</sequence>
<keyword evidence="5" id="KW-1015">Disulfide bond</keyword>
<dbReference type="PANTHER" id="PTHR11848">
    <property type="entry name" value="TGF-BETA FAMILY"/>
    <property type="match status" value="1"/>
</dbReference>
<feature type="compositionally biased region" description="Basic residues" evidence="7">
    <location>
        <begin position="213"/>
        <end position="226"/>
    </location>
</feature>
<dbReference type="InterPro" id="IPR001839">
    <property type="entry name" value="TGF-b_C"/>
</dbReference>
<dbReference type="InterPro" id="IPR015615">
    <property type="entry name" value="TGF-beta-rel"/>
</dbReference>
<dbReference type="PROSITE" id="PS00250">
    <property type="entry name" value="TGF_BETA_1"/>
    <property type="match status" value="1"/>
</dbReference>
<proteinExistence type="inferred from homology"/>
<feature type="region of interest" description="Disordered" evidence="7">
    <location>
        <begin position="157"/>
        <end position="226"/>
    </location>
</feature>
<evidence type="ECO:0000256" key="6">
    <source>
        <dbReference type="RuleBase" id="RU000354"/>
    </source>
</evidence>
<comment type="caution">
    <text evidence="10">The sequence shown here is derived from an EMBL/GenBank/DDBJ whole genome shotgun (WGS) entry which is preliminary data.</text>
</comment>
<name>A0AAN9GIP7_9CAEN</name>
<evidence type="ECO:0000256" key="5">
    <source>
        <dbReference type="ARBA" id="ARBA00023157"/>
    </source>
</evidence>
<feature type="domain" description="TGF-beta family profile" evidence="9">
    <location>
        <begin position="343"/>
        <end position="517"/>
    </location>
</feature>
<dbReference type="GO" id="GO:0005125">
    <property type="term" value="F:cytokine activity"/>
    <property type="evidence" value="ECO:0007669"/>
    <property type="project" value="TreeGrafter"/>
</dbReference>
<feature type="compositionally biased region" description="Low complexity" evidence="7">
    <location>
        <begin position="450"/>
        <end position="466"/>
    </location>
</feature>
<feature type="compositionally biased region" description="Basic residues" evidence="7">
    <location>
        <begin position="158"/>
        <end position="171"/>
    </location>
</feature>
<dbReference type="InterPro" id="IPR029034">
    <property type="entry name" value="Cystine-knot_cytokine"/>
</dbReference>
<evidence type="ECO:0000256" key="4">
    <source>
        <dbReference type="ARBA" id="ARBA00023030"/>
    </source>
</evidence>
<feature type="region of interest" description="Disordered" evidence="7">
    <location>
        <begin position="333"/>
        <end position="352"/>
    </location>
</feature>
<keyword evidence="4 6" id="KW-0339">Growth factor</keyword>
<evidence type="ECO:0000313" key="11">
    <source>
        <dbReference type="Proteomes" id="UP001374579"/>
    </source>
</evidence>
<dbReference type="EMBL" id="JBAMIC010000003">
    <property type="protein sequence ID" value="KAK7109922.1"/>
    <property type="molecule type" value="Genomic_DNA"/>
</dbReference>
<dbReference type="InterPro" id="IPR017948">
    <property type="entry name" value="TGFb_CS"/>
</dbReference>
<dbReference type="SUPFAM" id="SSF57501">
    <property type="entry name" value="Cystine-knot cytokines"/>
    <property type="match status" value="1"/>
</dbReference>
<feature type="compositionally biased region" description="Polar residues" evidence="7">
    <location>
        <begin position="400"/>
        <end position="428"/>
    </location>
</feature>
<evidence type="ECO:0000256" key="1">
    <source>
        <dbReference type="ARBA" id="ARBA00004613"/>
    </source>
</evidence>